<feature type="domain" description="Rhodanese" evidence="1">
    <location>
        <begin position="17"/>
        <end position="106"/>
    </location>
</feature>
<sequence length="107" mass="11350">MLMLTLSACSGAETSSVSEDAVVIDVRTAEEYSAGHLEGAKNLDWNSGQFADSVGQLDKNGDYLLYCRSGNRAGQAKQMLESQGFTKVTNLGSLEDAAAKTGKKIVK</sequence>
<dbReference type="Pfam" id="PF00581">
    <property type="entry name" value="Rhodanese"/>
    <property type="match status" value="1"/>
</dbReference>
<protein>
    <submittedName>
        <fullName evidence="2">Rhodanese-like domain-containing protein</fullName>
    </submittedName>
</protein>
<dbReference type="InterPro" id="IPR001763">
    <property type="entry name" value="Rhodanese-like_dom"/>
</dbReference>
<name>A0A7M1QXC0_9ACTO</name>
<dbReference type="Gene3D" id="3.40.250.10">
    <property type="entry name" value="Rhodanese-like domain"/>
    <property type="match status" value="1"/>
</dbReference>
<dbReference type="AlphaFoldDB" id="A0A7M1QXC0"/>
<reference evidence="2 3" key="1">
    <citation type="submission" date="2020-10" db="EMBL/GenBank/DDBJ databases">
        <title>Trueperella pecoris sp. nov. isolated from bovine and porcine specimens.</title>
        <authorList>
            <person name="Schoenecker L."/>
            <person name="Schnydrig P."/>
            <person name="Brodard I."/>
            <person name="Thomann A."/>
            <person name="Hemphill A."/>
            <person name="Rodriguez-Campos S."/>
            <person name="Perreten V."/>
            <person name="Jores J."/>
            <person name="Kittl S."/>
        </authorList>
    </citation>
    <scope>NUCLEOTIDE SEQUENCE [LARGE SCALE GENOMIC DNA]</scope>
    <source>
        <strain evidence="2 3">15A0121</strain>
    </source>
</reference>
<dbReference type="CDD" id="cd00158">
    <property type="entry name" value="RHOD"/>
    <property type="match status" value="1"/>
</dbReference>
<dbReference type="InterPro" id="IPR036873">
    <property type="entry name" value="Rhodanese-like_dom_sf"/>
</dbReference>
<proteinExistence type="predicted"/>
<dbReference type="PANTHER" id="PTHR45431:SF3">
    <property type="entry name" value="RHODANESE-LIKE DOMAIN-CONTAINING PROTEIN 15, CHLOROPLASTIC"/>
    <property type="match status" value="1"/>
</dbReference>
<accession>A0A7M1QXC0</accession>
<dbReference type="EMBL" id="CP063213">
    <property type="protein sequence ID" value="QOR46649.1"/>
    <property type="molecule type" value="Genomic_DNA"/>
</dbReference>
<dbReference type="PROSITE" id="PS50206">
    <property type="entry name" value="RHODANESE_3"/>
    <property type="match status" value="1"/>
</dbReference>
<evidence type="ECO:0000313" key="2">
    <source>
        <dbReference type="EMBL" id="QOR46649.1"/>
    </source>
</evidence>
<gene>
    <name evidence="2" type="ORF">INS88_05385</name>
</gene>
<dbReference type="SMART" id="SM00450">
    <property type="entry name" value="RHOD"/>
    <property type="match status" value="1"/>
</dbReference>
<evidence type="ECO:0000259" key="1">
    <source>
        <dbReference type="PROSITE" id="PS50206"/>
    </source>
</evidence>
<evidence type="ECO:0000313" key="3">
    <source>
        <dbReference type="Proteomes" id="UP000595053"/>
    </source>
</evidence>
<dbReference type="InterPro" id="IPR052367">
    <property type="entry name" value="Thiosulfate_ST/Rhodanese-like"/>
</dbReference>
<dbReference type="SUPFAM" id="SSF52821">
    <property type="entry name" value="Rhodanese/Cell cycle control phosphatase"/>
    <property type="match status" value="1"/>
</dbReference>
<dbReference type="Proteomes" id="UP000595053">
    <property type="component" value="Chromosome"/>
</dbReference>
<keyword evidence="3" id="KW-1185">Reference proteome</keyword>
<organism evidence="2 3">
    <name type="scientific">Trueperella pecoris</name>
    <dbReference type="NCBI Taxonomy" id="2733571"/>
    <lineage>
        <taxon>Bacteria</taxon>
        <taxon>Bacillati</taxon>
        <taxon>Actinomycetota</taxon>
        <taxon>Actinomycetes</taxon>
        <taxon>Actinomycetales</taxon>
        <taxon>Actinomycetaceae</taxon>
        <taxon>Trueperella</taxon>
    </lineage>
</organism>
<dbReference type="PANTHER" id="PTHR45431">
    <property type="entry name" value="RHODANESE-LIKE DOMAIN-CONTAINING PROTEIN 15, CHLOROPLASTIC"/>
    <property type="match status" value="1"/>
</dbReference>